<dbReference type="RefSeq" id="WP_135836039.1">
    <property type="nucleotide sequence ID" value="NZ_SRPE01000008.1"/>
</dbReference>
<dbReference type="InterPro" id="IPR036116">
    <property type="entry name" value="FN3_sf"/>
</dbReference>
<dbReference type="EMBL" id="SRPE01000008">
    <property type="protein sequence ID" value="TGN26065.1"/>
    <property type="molecule type" value="Genomic_DNA"/>
</dbReference>
<dbReference type="Gene3D" id="2.60.40.10">
    <property type="entry name" value="Immunoglobulins"/>
    <property type="match status" value="4"/>
</dbReference>
<dbReference type="OrthoDB" id="923194at2"/>
<dbReference type="AlphaFoldDB" id="A0A4Z1BUN0"/>
<dbReference type="InterPro" id="IPR013783">
    <property type="entry name" value="Ig-like_fold"/>
</dbReference>
<dbReference type="InterPro" id="IPR003961">
    <property type="entry name" value="FN3_dom"/>
</dbReference>
<dbReference type="Proteomes" id="UP000297998">
    <property type="component" value="Unassembled WGS sequence"/>
</dbReference>
<comment type="caution">
    <text evidence="2">The sequence shown here is derived from an EMBL/GenBank/DDBJ whole genome shotgun (WGS) entry which is preliminary data.</text>
</comment>
<gene>
    <name evidence="2" type="ORF">E4J94_11970</name>
</gene>
<sequence>MKRFLFFFMVLIIPIYLYSQQAVESELQPHVRVKTGVKQNEVRLRWAVDQAVAWQKANILGFTLKRYTLVRDGKTLTTPEIKDFGQFFPAKQKEWEAIVNKNDHAAIVAQALFGDSFEVELGSQKQGKLESILNKSQESEQRFAYALMAADLDFDVATLAGWGYIDKTIKPNERYVYIVEVNQEKSIEKGEALAIIEDKEFELPKPLDFIGIFQDKSVILSWEYLQLRDVYTSYFVERSEDGKNFATLSDLPVMNMNSQPQKESHNMIFVDSLQIANKPYAYRIRGKNIFGDFGPYSSIVSGKGHKKLEVTPRIKTAKVNDDNKITIGWEFPKENEAEIQYFELLHSPTDKENDYKVVKNKLSTNIRSVIVKSESSSNYYKVKAIGKNNDNRESFSVLVQPEDSTPPAIPTQLKAKIDSAGIARIEWKPNTETDFEGYHIFRGNQKGEELMRITTQPIKEAKFNDSVQLTNLNRTVYYYVTAVDFRENQSEPSEIIEVEKPDIIPPQMPTFSKYEIKDGIITLEWYKSVSEDVALHQLYRIDIDEQNAVAKKIYETKELNPIYTYQDKELQSDKRYVYFLKAIDKNNLVSKESQHITLRNIDLRPKKVISNLTGIVNTQKGRIDLIWKNQMNDITEIVIYRQKDGEKSSLLTTLNGQQNYLEDKNVTVGTKYTYLIKAMLSSNQPSTTEKITVEY</sequence>
<evidence type="ECO:0000259" key="1">
    <source>
        <dbReference type="PROSITE" id="PS50853"/>
    </source>
</evidence>
<keyword evidence="3" id="KW-1185">Reference proteome</keyword>
<evidence type="ECO:0000313" key="2">
    <source>
        <dbReference type="EMBL" id="TGN26065.1"/>
    </source>
</evidence>
<proteinExistence type="predicted"/>
<feature type="domain" description="Fibronectin type-III" evidence="1">
    <location>
        <begin position="311"/>
        <end position="408"/>
    </location>
</feature>
<accession>A0A4Z1BUN0</accession>
<name>A0A4Z1BUN0_9FLAO</name>
<evidence type="ECO:0000313" key="3">
    <source>
        <dbReference type="Proteomes" id="UP000297998"/>
    </source>
</evidence>
<protein>
    <recommendedName>
        <fullName evidence="1">Fibronectin type-III domain-containing protein</fullName>
    </recommendedName>
</protein>
<organism evidence="2 3">
    <name type="scientific">Empedobacter tilapiae</name>
    <dbReference type="NCBI Taxonomy" id="2491114"/>
    <lineage>
        <taxon>Bacteria</taxon>
        <taxon>Pseudomonadati</taxon>
        <taxon>Bacteroidota</taxon>
        <taxon>Flavobacteriia</taxon>
        <taxon>Flavobacteriales</taxon>
        <taxon>Weeksellaceae</taxon>
        <taxon>Empedobacter</taxon>
    </lineage>
</organism>
<dbReference type="SUPFAM" id="SSF49265">
    <property type="entry name" value="Fibronectin type III"/>
    <property type="match status" value="2"/>
</dbReference>
<dbReference type="PROSITE" id="PS50853">
    <property type="entry name" value="FN3"/>
    <property type="match status" value="1"/>
</dbReference>
<reference evidence="2 3" key="1">
    <citation type="submission" date="2019-03" db="EMBL/GenBank/DDBJ databases">
        <title>Empedobacter tilapiae sp. nov., isolated from an intestine of Nile tilapia Oreochromis niloticus.</title>
        <authorList>
            <person name="Kim Y.-O."/>
            <person name="Yoon J.-H."/>
        </authorList>
    </citation>
    <scope>NUCLEOTIDE SEQUENCE [LARGE SCALE GENOMIC DNA]</scope>
    <source>
        <strain evidence="2 3">MRS2</strain>
    </source>
</reference>